<comment type="similarity">
    <text evidence="1">Belongs to the alkB family.</text>
</comment>
<dbReference type="GO" id="GO:0003729">
    <property type="term" value="F:mRNA binding"/>
    <property type="evidence" value="ECO:0007669"/>
    <property type="project" value="InterPro"/>
</dbReference>
<dbReference type="Gene3D" id="2.60.120.590">
    <property type="entry name" value="Alpha-ketoglutarate-dependent dioxygenase AlkB-like"/>
    <property type="match status" value="1"/>
</dbReference>
<organism evidence="3 4">
    <name type="scientific">Triticum turgidum subsp. durum</name>
    <name type="common">Durum wheat</name>
    <name type="synonym">Triticum durum</name>
    <dbReference type="NCBI Taxonomy" id="4567"/>
    <lineage>
        <taxon>Eukaryota</taxon>
        <taxon>Viridiplantae</taxon>
        <taxon>Streptophyta</taxon>
        <taxon>Embryophyta</taxon>
        <taxon>Tracheophyta</taxon>
        <taxon>Spermatophyta</taxon>
        <taxon>Magnoliopsida</taxon>
        <taxon>Liliopsida</taxon>
        <taxon>Poales</taxon>
        <taxon>Poaceae</taxon>
        <taxon>BOP clade</taxon>
        <taxon>Pooideae</taxon>
        <taxon>Triticodae</taxon>
        <taxon>Triticeae</taxon>
        <taxon>Triticinae</taxon>
        <taxon>Triticum</taxon>
    </lineage>
</organism>
<dbReference type="GO" id="GO:0006402">
    <property type="term" value="P:mRNA catabolic process"/>
    <property type="evidence" value="ECO:0007669"/>
    <property type="project" value="InterPro"/>
</dbReference>
<evidence type="ECO:0000313" key="4">
    <source>
        <dbReference type="Proteomes" id="UP000324705"/>
    </source>
</evidence>
<evidence type="ECO:0000256" key="1">
    <source>
        <dbReference type="ARBA" id="ARBA00007879"/>
    </source>
</evidence>
<dbReference type="AlphaFoldDB" id="A0A9R0VWL5"/>
<feature type="region of interest" description="Disordered" evidence="2">
    <location>
        <begin position="567"/>
        <end position="586"/>
    </location>
</feature>
<sequence>MASAAVIPSPAGGAAPVQGAAEPAGWLMDERDGFISWLRGEFAAANAIIDLLVVHLRAVGDPGEYDHVFAAVQQRRHHWAPVIHMQQFFPVADVAYALQQSGWRRRLPPPQQHGPVVSPAPPPPPPRRPSFAPSHNHSHSHHRHAAHHRYDPPRGAGNVPPAGSDKDGREFHNKEGKGLKEGENIADAKGPRLDSPVTDAGEKNSSLQIIAEGSSKVVPTPVEYTTSEIIDGKPVNTVEGLKVYEGLVNVTEINKIVSLVNETKASSRRGGFEVGQTVIVGKRPLKGHGSVIIQLGVPIIEGPLEDENQRETTRVEPVPGLLHDLFDRFFRQGIVPSKPDYCVVDFYYEEEYSHPQQPPSWYGRPLCTLCLTECDMVFGRVIFGERGDNRGPLKFSLSTFRSLVVLQGRSADVAKRAIPATRKQRILLTFGKSVARKVAASESASRPSAPLTPPSMPWGPPSRPANVRPHSPSPQHFGCTPTSSVLPAPTTGPHHIPPSDGMQPLFVAPAPVAAAAIPFPAAVPLPNATAAWMPEAAPRPAPPRFPVPGTGVFLPPGSAHQLPHQMIQASHAHAEPNSPRGSAAYVHNKGTGMEVANGSASPRSSGTTRRADTTEAKPECNGSSSSAGEEQQNGGTKNAGLSKVEPSAAK</sequence>
<keyword evidence="4" id="KW-1185">Reference proteome</keyword>
<dbReference type="EMBL" id="LT934117">
    <property type="protein sequence ID" value="VAH88624.1"/>
    <property type="molecule type" value="Genomic_DNA"/>
</dbReference>
<dbReference type="InterPro" id="IPR037151">
    <property type="entry name" value="AlkB-like_sf"/>
</dbReference>
<dbReference type="PANTHER" id="PTHR31447">
    <property type="entry name" value="HYDROXYPROLINE-RICH GLYCOPROTEIN FAMILY PROTEIN-RELATED"/>
    <property type="match status" value="1"/>
</dbReference>
<feature type="compositionally biased region" description="Pro residues" evidence="2">
    <location>
        <begin position="450"/>
        <end position="463"/>
    </location>
</feature>
<reference evidence="3 4" key="1">
    <citation type="submission" date="2017-09" db="EMBL/GenBank/DDBJ databases">
        <authorList>
            <consortium name="International Durum Wheat Genome Sequencing Consortium (IDWGSC)"/>
            <person name="Milanesi L."/>
        </authorList>
    </citation>
    <scope>NUCLEOTIDE SEQUENCE [LARGE SCALE GENOMIC DNA]</scope>
    <source>
        <strain evidence="4">cv. Svevo</strain>
    </source>
</reference>
<feature type="compositionally biased region" description="Polar residues" evidence="2">
    <location>
        <begin position="598"/>
        <end position="608"/>
    </location>
</feature>
<feature type="compositionally biased region" description="Pro residues" evidence="2">
    <location>
        <begin position="108"/>
        <end position="128"/>
    </location>
</feature>
<name>A0A9R0VWL5_TRITD</name>
<dbReference type="InterPro" id="IPR044842">
    <property type="entry name" value="ALKBH9B/ALKBH10B-like"/>
</dbReference>
<dbReference type="PANTHER" id="PTHR31447:SF0">
    <property type="entry name" value="HYDROXYPROLINE-RICH GLYCOPROTEIN FAMILY PROTEIN"/>
    <property type="match status" value="1"/>
</dbReference>
<feature type="compositionally biased region" description="Basic residues" evidence="2">
    <location>
        <begin position="136"/>
        <end position="147"/>
    </location>
</feature>
<dbReference type="GO" id="GO:0032451">
    <property type="term" value="F:demethylase activity"/>
    <property type="evidence" value="ECO:0007669"/>
    <property type="project" value="InterPro"/>
</dbReference>
<feature type="compositionally biased region" description="Polar residues" evidence="2">
    <location>
        <begin position="621"/>
        <end position="636"/>
    </location>
</feature>
<dbReference type="Proteomes" id="UP000324705">
    <property type="component" value="Chromosome 4A"/>
</dbReference>
<gene>
    <name evidence="3" type="ORF">TRITD_4Av1G030140</name>
</gene>
<feature type="compositionally biased region" description="Basic and acidic residues" evidence="2">
    <location>
        <begin position="609"/>
        <end position="618"/>
    </location>
</feature>
<accession>A0A9R0VWL5</accession>
<proteinExistence type="inferred from homology"/>
<feature type="compositionally biased region" description="Basic and acidic residues" evidence="2">
    <location>
        <begin position="164"/>
        <end position="183"/>
    </location>
</feature>
<feature type="region of interest" description="Disordered" evidence="2">
    <location>
        <begin position="441"/>
        <end position="502"/>
    </location>
</feature>
<feature type="region of interest" description="Disordered" evidence="2">
    <location>
        <begin position="592"/>
        <end position="650"/>
    </location>
</feature>
<dbReference type="Gramene" id="TRITD4Av1G030140.2">
    <property type="protein sequence ID" value="TRITD4Av1G030140.2"/>
    <property type="gene ID" value="TRITD4Av1G030140"/>
</dbReference>
<dbReference type="OMA" id="VDWYRRI"/>
<evidence type="ECO:0000256" key="2">
    <source>
        <dbReference type="SAM" id="MobiDB-lite"/>
    </source>
</evidence>
<evidence type="ECO:0000313" key="3">
    <source>
        <dbReference type="EMBL" id="VAH88624.1"/>
    </source>
</evidence>
<protein>
    <submittedName>
        <fullName evidence="3">Uncharacterized protein</fullName>
    </submittedName>
</protein>
<feature type="region of interest" description="Disordered" evidence="2">
    <location>
        <begin position="105"/>
        <end position="205"/>
    </location>
</feature>